<evidence type="ECO:0000313" key="3">
    <source>
        <dbReference type="Proteomes" id="UP000187209"/>
    </source>
</evidence>
<gene>
    <name evidence="2" type="ORF">SteCoe_4708</name>
</gene>
<sequence length="88" mass="10076">MLIKYYSVSKIQASEYSEDIRPIHLSGVSQVECFLDSSKSLKVTAQEAAEILKKMKVHEKDNMELENRIQLLHQHLAHLKQKDVPGSI</sequence>
<feature type="coiled-coil region" evidence="1">
    <location>
        <begin position="48"/>
        <end position="82"/>
    </location>
</feature>
<dbReference type="EMBL" id="MPUH01000060">
    <property type="protein sequence ID" value="OMJ92476.1"/>
    <property type="molecule type" value="Genomic_DNA"/>
</dbReference>
<organism evidence="2 3">
    <name type="scientific">Stentor coeruleus</name>
    <dbReference type="NCBI Taxonomy" id="5963"/>
    <lineage>
        <taxon>Eukaryota</taxon>
        <taxon>Sar</taxon>
        <taxon>Alveolata</taxon>
        <taxon>Ciliophora</taxon>
        <taxon>Postciliodesmatophora</taxon>
        <taxon>Heterotrichea</taxon>
        <taxon>Heterotrichida</taxon>
        <taxon>Stentoridae</taxon>
        <taxon>Stentor</taxon>
    </lineage>
</organism>
<evidence type="ECO:0000313" key="2">
    <source>
        <dbReference type="EMBL" id="OMJ92476.1"/>
    </source>
</evidence>
<keyword evidence="3" id="KW-1185">Reference proteome</keyword>
<reference evidence="2 3" key="1">
    <citation type="submission" date="2016-11" db="EMBL/GenBank/DDBJ databases">
        <title>The macronuclear genome of Stentor coeruleus: a giant cell with tiny introns.</title>
        <authorList>
            <person name="Slabodnick M."/>
            <person name="Ruby J.G."/>
            <person name="Reiff S.B."/>
            <person name="Swart E.C."/>
            <person name="Gosai S."/>
            <person name="Prabakaran S."/>
            <person name="Witkowska E."/>
            <person name="Larue G.E."/>
            <person name="Fisher S."/>
            <person name="Freeman R.M."/>
            <person name="Gunawardena J."/>
            <person name="Chu W."/>
            <person name="Stover N.A."/>
            <person name="Gregory B.D."/>
            <person name="Nowacki M."/>
            <person name="Derisi J."/>
            <person name="Roy S.W."/>
            <person name="Marshall W.F."/>
            <person name="Sood P."/>
        </authorList>
    </citation>
    <scope>NUCLEOTIDE SEQUENCE [LARGE SCALE GENOMIC DNA]</scope>
    <source>
        <strain evidence="2">WM001</strain>
    </source>
</reference>
<protein>
    <submittedName>
        <fullName evidence="2">Uncharacterized protein</fullName>
    </submittedName>
</protein>
<keyword evidence="1" id="KW-0175">Coiled coil</keyword>
<comment type="caution">
    <text evidence="2">The sequence shown here is derived from an EMBL/GenBank/DDBJ whole genome shotgun (WGS) entry which is preliminary data.</text>
</comment>
<proteinExistence type="predicted"/>
<evidence type="ECO:0000256" key="1">
    <source>
        <dbReference type="SAM" id="Coils"/>
    </source>
</evidence>
<dbReference type="AlphaFoldDB" id="A0A1R2CTX4"/>
<dbReference type="Proteomes" id="UP000187209">
    <property type="component" value="Unassembled WGS sequence"/>
</dbReference>
<name>A0A1R2CTX4_9CILI</name>
<accession>A0A1R2CTX4</accession>